<feature type="domain" description="RsbT co-antagonist protein RsbRD N-terminal" evidence="2">
    <location>
        <begin position="17"/>
        <end position="154"/>
    </location>
</feature>
<sequence length="384" mass="40576">MTANALTTLVHALVADPRLVDDVVASARAQSPEAARLPPAESRRHVAALITAGCTAFLRAGEPDDEDFADAVRFGAEGAALGVPVGALLSGVHGGRSRILEIAIARGRAAGLPDHVLLQGLLRLDRYGNALERHVLDGYRTAQRQLDTDRRAARMRVLRHLLLGPDRADGTDPGGDLGRFGLTVEGRYHCVVSDATDPARVRELEQAFARCGGVLAPVGGRLSGLTPRLPGCAGGTPPALVVSTPPVPLTGAAAAHRLALAALHAARVRGMTGPHGVTGLAGETALAGQPMLAGFLRDELLGALDPADDFHRDLAGTALAYLDRGQRLDLTAGSLHLHPNTVRYRLRRLHELTGFGAAGEQLTVLETVRWWWALWAWSQAAFAE</sequence>
<dbReference type="PANTHER" id="PTHR33744">
    <property type="entry name" value="CARBOHYDRATE DIACID REGULATOR"/>
    <property type="match status" value="1"/>
</dbReference>
<reference evidence="3 4" key="1">
    <citation type="submission" date="2019-06" db="EMBL/GenBank/DDBJ databases">
        <title>Sequencing the genomes of 1000 actinobacteria strains.</title>
        <authorList>
            <person name="Klenk H.-P."/>
        </authorList>
    </citation>
    <scope>NUCLEOTIDE SEQUENCE [LARGE SCALE GENOMIC DNA]</scope>
    <source>
        <strain evidence="3 4">DSM 43866</strain>
    </source>
</reference>
<dbReference type="InterPro" id="IPR042070">
    <property type="entry name" value="PucR_C-HTH_sf"/>
</dbReference>
<feature type="domain" description="PucR C-terminal helix-turn-helix" evidence="1">
    <location>
        <begin position="315"/>
        <end position="355"/>
    </location>
</feature>
<evidence type="ECO:0000259" key="2">
    <source>
        <dbReference type="Pfam" id="PF14361"/>
    </source>
</evidence>
<dbReference type="RefSeq" id="WP_122976608.1">
    <property type="nucleotide sequence ID" value="NZ_BOMX01000126.1"/>
</dbReference>
<gene>
    <name evidence="3" type="ORF">FHX34_107154</name>
</gene>
<dbReference type="Gene3D" id="1.10.10.2840">
    <property type="entry name" value="PucR C-terminal helix-turn-helix domain"/>
    <property type="match status" value="1"/>
</dbReference>
<dbReference type="EMBL" id="VIWY01000007">
    <property type="protein sequence ID" value="TWG10662.1"/>
    <property type="molecule type" value="Genomic_DNA"/>
</dbReference>
<dbReference type="Pfam" id="PF14361">
    <property type="entry name" value="RsbRD_N"/>
    <property type="match status" value="1"/>
</dbReference>
<dbReference type="InterPro" id="IPR025736">
    <property type="entry name" value="PucR_C-HTH_dom"/>
</dbReference>
<protein>
    <submittedName>
        <fullName evidence="3">PucR-like helix-turn-helix protein</fullName>
    </submittedName>
</protein>
<comment type="caution">
    <text evidence="3">The sequence shown here is derived from an EMBL/GenBank/DDBJ whole genome shotgun (WGS) entry which is preliminary data.</text>
</comment>
<dbReference type="InterPro" id="IPR025751">
    <property type="entry name" value="RsbRD_N_dom"/>
</dbReference>
<dbReference type="OrthoDB" id="4571023at2"/>
<dbReference type="AlphaFoldDB" id="A0A561VGA9"/>
<accession>A0A561VGA9</accession>
<dbReference type="Pfam" id="PF13556">
    <property type="entry name" value="HTH_30"/>
    <property type="match status" value="1"/>
</dbReference>
<evidence type="ECO:0000259" key="1">
    <source>
        <dbReference type="Pfam" id="PF13556"/>
    </source>
</evidence>
<dbReference type="PANTHER" id="PTHR33744:SF1">
    <property type="entry name" value="DNA-BINDING TRANSCRIPTIONAL ACTIVATOR ADER"/>
    <property type="match status" value="1"/>
</dbReference>
<evidence type="ECO:0000313" key="3">
    <source>
        <dbReference type="EMBL" id="TWG10662.1"/>
    </source>
</evidence>
<organism evidence="3 4">
    <name type="scientific">Actinoplanes teichomyceticus</name>
    <dbReference type="NCBI Taxonomy" id="1867"/>
    <lineage>
        <taxon>Bacteria</taxon>
        <taxon>Bacillati</taxon>
        <taxon>Actinomycetota</taxon>
        <taxon>Actinomycetes</taxon>
        <taxon>Micromonosporales</taxon>
        <taxon>Micromonosporaceae</taxon>
        <taxon>Actinoplanes</taxon>
    </lineage>
</organism>
<dbReference type="Proteomes" id="UP000320239">
    <property type="component" value="Unassembled WGS sequence"/>
</dbReference>
<dbReference type="InterPro" id="IPR051448">
    <property type="entry name" value="CdaR-like_regulators"/>
</dbReference>
<proteinExistence type="predicted"/>
<evidence type="ECO:0000313" key="4">
    <source>
        <dbReference type="Proteomes" id="UP000320239"/>
    </source>
</evidence>
<name>A0A561VGA9_ACTTI</name>
<keyword evidence="4" id="KW-1185">Reference proteome</keyword>